<feature type="signal peptide" evidence="1">
    <location>
        <begin position="1"/>
        <end position="18"/>
    </location>
</feature>
<evidence type="ECO:0000313" key="3">
    <source>
        <dbReference type="EMBL" id="MCW1924548.1"/>
    </source>
</evidence>
<proteinExistence type="predicted"/>
<dbReference type="InterPro" id="IPR039448">
    <property type="entry name" value="Beta_helix"/>
</dbReference>
<comment type="caution">
    <text evidence="3">The sequence shown here is derived from an EMBL/GenBank/DDBJ whole genome shotgun (WGS) entry which is preliminary data.</text>
</comment>
<name>A0ABT3GLZ4_9BACT</name>
<organism evidence="3 4">
    <name type="scientific">Luteolibacter arcticus</name>
    <dbReference type="NCBI Taxonomy" id="1581411"/>
    <lineage>
        <taxon>Bacteria</taxon>
        <taxon>Pseudomonadati</taxon>
        <taxon>Verrucomicrobiota</taxon>
        <taxon>Verrucomicrobiia</taxon>
        <taxon>Verrucomicrobiales</taxon>
        <taxon>Verrucomicrobiaceae</taxon>
        <taxon>Luteolibacter</taxon>
    </lineage>
</organism>
<dbReference type="SUPFAM" id="SSF51126">
    <property type="entry name" value="Pectin lyase-like"/>
    <property type="match status" value="2"/>
</dbReference>
<accession>A0ABT3GLZ4</accession>
<evidence type="ECO:0000313" key="4">
    <source>
        <dbReference type="Proteomes" id="UP001320876"/>
    </source>
</evidence>
<dbReference type="Pfam" id="PF13229">
    <property type="entry name" value="Beta_helix"/>
    <property type="match status" value="1"/>
</dbReference>
<dbReference type="RefSeq" id="WP_264488655.1">
    <property type="nucleotide sequence ID" value="NZ_JAPDDT010000008.1"/>
</dbReference>
<dbReference type="EMBL" id="JAPDDT010000008">
    <property type="protein sequence ID" value="MCW1924548.1"/>
    <property type="molecule type" value="Genomic_DNA"/>
</dbReference>
<evidence type="ECO:0000256" key="1">
    <source>
        <dbReference type="SAM" id="SignalP"/>
    </source>
</evidence>
<dbReference type="Proteomes" id="UP001320876">
    <property type="component" value="Unassembled WGS sequence"/>
</dbReference>
<keyword evidence="1" id="KW-0732">Signal</keyword>
<reference evidence="3 4" key="1">
    <citation type="submission" date="2022-10" db="EMBL/GenBank/DDBJ databases">
        <title>Luteolibacter arcticus strain CCTCC AB 2014275, whole genome shotgun sequencing project.</title>
        <authorList>
            <person name="Zhao G."/>
            <person name="Shen L."/>
        </authorList>
    </citation>
    <scope>NUCLEOTIDE SEQUENCE [LARGE SCALE GENOMIC DNA]</scope>
    <source>
        <strain evidence="3 4">CCTCC AB 2014275</strain>
    </source>
</reference>
<protein>
    <submittedName>
        <fullName evidence="3">Right-handed parallel beta-helix repeat-containing protein</fullName>
    </submittedName>
</protein>
<dbReference type="PANTHER" id="PTHR11319">
    <property type="entry name" value="G PROTEIN-COUPLED RECEPTOR-RELATED"/>
    <property type="match status" value="1"/>
</dbReference>
<dbReference type="InterPro" id="IPR059226">
    <property type="entry name" value="Choice_anch_Q_dom"/>
</dbReference>
<dbReference type="PANTHER" id="PTHR11319:SF35">
    <property type="entry name" value="OUTER MEMBRANE PROTEIN PMPC-RELATED"/>
    <property type="match status" value="1"/>
</dbReference>
<feature type="domain" description="Right handed beta helix" evidence="2">
    <location>
        <begin position="349"/>
        <end position="485"/>
    </location>
</feature>
<feature type="chain" id="PRO_5046901066" evidence="1">
    <location>
        <begin position="19"/>
        <end position="1093"/>
    </location>
</feature>
<dbReference type="InterPro" id="IPR011050">
    <property type="entry name" value="Pectin_lyase_fold/virulence"/>
</dbReference>
<dbReference type="NCBIfam" id="NF041518">
    <property type="entry name" value="choice_anch_Q"/>
    <property type="match status" value="2"/>
</dbReference>
<evidence type="ECO:0000259" key="2">
    <source>
        <dbReference type="Pfam" id="PF13229"/>
    </source>
</evidence>
<gene>
    <name evidence="3" type="ORF">OKA05_18425</name>
</gene>
<keyword evidence="4" id="KW-1185">Reference proteome</keyword>
<sequence>MKTSLLLAAVLLAPLALRADLIGHDSFHYPDGPIQGASGGAFWDRRNVAPAGHDGGVSDWDALAGTPLISGGALVTSNFASAIREYHGPGEGFPPSDEADGAVNEGHVAKAVYYRVSFTPTAGVSFAGMSSFDFPSEQIFFGVPFGETNFGIDVVGVSRNMSSIPATAGQTYTLVAKVDFANDLLALYINPNLTAPESSSVPAVTVPYTGTNWSTAVRLASGGSGTASWDDLGVATTWDSLRTRMVLNAGDTGADTLRQTIADAIASGGRITFAPGLSGQTIALTSGNIEFTGSSGIFIDASNLAQGVTLDTGGLSHHFYVGTSSAVAINRLKLVNGRHWSIYSEGLLFLTDCALSGNRAPLGGSALRAHGRSFLSGCTFTDNTSSADAPAIANYGQPMQLVNCTLHGNTAGSNGGTIYSSAPLALTRCTVTGNHAGNKGGAIFFASTSLTVTNSIISGNSAAASPGIHNLSGALVVEGNNLIQSFHSEGPGTTFGGSGTITDADPLLTPLGRFGGPTMTRHPLVGSPAIDGGGGSVRPTDQRGFSGSVGALPDIGAVEAGPLLLVTTRTDENNGSSAGAGRSLREALAEATTPGHRVVIPPFSPMGAINLTLGELSIPANAGLVIDASLGPIPVNAASQSRGFHIGAGATVAMYHLSIYNGRSSDGTDATELPVTYGTPGQDGGGILNEGTLTVMNATIANNRCGAGGDGLVLPPPIPGAPAGYIFGGRGGSGGAIANTGILAIHSSILSQNVTGRAGTLNITGLGGCISNHGILEIDTCHLGSNSTADQDSNGGAIFNEGSLALFRSTLSDNSAQSGGAILNEATARLENCTLSGNRVSSGGGAAENTSGSTLTLFHCTISSNTAGGFGGGAIYNAGSLIANHTIAAGNLPNNLIGNPLTGSGNFTAGDPGLSPLRFWSPGFPTHVPLPASPVIDATTGPSTATDQRGLPRVSTADIGATEFQGYPDLAAFWEEDFDNDGNTFGIEHALGTDPLVFDRSSSQNPAVRNDGSNFQVQLGFNAAAAPYTRWILKRSTNLINFNETIFTYDGPNNQPLAGPGFTFSPGEAYFGISQLSTPPKAFFRFEAELVPP</sequence>